<dbReference type="Proteomes" id="UP000030653">
    <property type="component" value="Unassembled WGS sequence"/>
</dbReference>
<keyword evidence="3" id="KW-1185">Reference proteome</keyword>
<dbReference type="GeneID" id="63688320"/>
<dbReference type="RefSeq" id="XP_040626838.1">
    <property type="nucleotide sequence ID" value="XM_040773258.1"/>
</dbReference>
<accession>M5FRT8</accession>
<dbReference type="HOGENOM" id="CLU_099094_1_0_1"/>
<proteinExistence type="predicted"/>
<name>M5FRT8_DACPD</name>
<feature type="chain" id="PRO_5004067213" evidence="1">
    <location>
        <begin position="19"/>
        <end position="178"/>
    </location>
</feature>
<dbReference type="OrthoDB" id="2576580at2759"/>
<evidence type="ECO:0000313" key="2">
    <source>
        <dbReference type="EMBL" id="EJT99940.1"/>
    </source>
</evidence>
<gene>
    <name evidence="2" type="ORF">DACRYDRAFT_23478</name>
</gene>
<evidence type="ECO:0000313" key="3">
    <source>
        <dbReference type="Proteomes" id="UP000030653"/>
    </source>
</evidence>
<reference evidence="2 3" key="1">
    <citation type="journal article" date="2012" name="Science">
        <title>The Paleozoic origin of enzymatic lignin decomposition reconstructed from 31 fungal genomes.</title>
        <authorList>
            <person name="Floudas D."/>
            <person name="Binder M."/>
            <person name="Riley R."/>
            <person name="Barry K."/>
            <person name="Blanchette R.A."/>
            <person name="Henrissat B."/>
            <person name="Martinez A.T."/>
            <person name="Otillar R."/>
            <person name="Spatafora J.W."/>
            <person name="Yadav J.S."/>
            <person name="Aerts A."/>
            <person name="Benoit I."/>
            <person name="Boyd A."/>
            <person name="Carlson A."/>
            <person name="Copeland A."/>
            <person name="Coutinho P.M."/>
            <person name="de Vries R.P."/>
            <person name="Ferreira P."/>
            <person name="Findley K."/>
            <person name="Foster B."/>
            <person name="Gaskell J."/>
            <person name="Glotzer D."/>
            <person name="Gorecki P."/>
            <person name="Heitman J."/>
            <person name="Hesse C."/>
            <person name="Hori C."/>
            <person name="Igarashi K."/>
            <person name="Jurgens J.A."/>
            <person name="Kallen N."/>
            <person name="Kersten P."/>
            <person name="Kohler A."/>
            <person name="Kuees U."/>
            <person name="Kumar T.K.A."/>
            <person name="Kuo A."/>
            <person name="LaButti K."/>
            <person name="Larrondo L.F."/>
            <person name="Lindquist E."/>
            <person name="Ling A."/>
            <person name="Lombard V."/>
            <person name="Lucas S."/>
            <person name="Lundell T."/>
            <person name="Martin R."/>
            <person name="McLaughlin D.J."/>
            <person name="Morgenstern I."/>
            <person name="Morin E."/>
            <person name="Murat C."/>
            <person name="Nagy L.G."/>
            <person name="Nolan M."/>
            <person name="Ohm R.A."/>
            <person name="Patyshakuliyeva A."/>
            <person name="Rokas A."/>
            <person name="Ruiz-Duenas F.J."/>
            <person name="Sabat G."/>
            <person name="Salamov A."/>
            <person name="Samejima M."/>
            <person name="Schmutz J."/>
            <person name="Slot J.C."/>
            <person name="St John F."/>
            <person name="Stenlid J."/>
            <person name="Sun H."/>
            <person name="Sun S."/>
            <person name="Syed K."/>
            <person name="Tsang A."/>
            <person name="Wiebenga A."/>
            <person name="Young D."/>
            <person name="Pisabarro A."/>
            <person name="Eastwood D.C."/>
            <person name="Martin F."/>
            <person name="Cullen D."/>
            <person name="Grigoriev I.V."/>
            <person name="Hibbett D.S."/>
        </authorList>
    </citation>
    <scope>NUCLEOTIDE SEQUENCE [LARGE SCALE GENOMIC DNA]</scope>
    <source>
        <strain evidence="2 3">DJM-731 SS1</strain>
    </source>
</reference>
<dbReference type="OMA" id="LWWVAQS"/>
<evidence type="ECO:0000256" key="1">
    <source>
        <dbReference type="SAM" id="SignalP"/>
    </source>
</evidence>
<dbReference type="AlphaFoldDB" id="M5FRT8"/>
<sequence length="178" mass="18445">MFARQVLFFSATAAAVFAQLTITSPSSSIWWISKEAGNLAWTCNTAPSTETTWTVMITNPNTQLLTDELAIIAEQPNYDCSVLYTPTLNAGTGYQIIFVNPINTTEIWASSDVFEIKPQGSAYAVTSLSASGSGTGTPTAGGAAPSGSSGATTSSAEDVRVGFAGFALAALGGIWTLL</sequence>
<protein>
    <submittedName>
        <fullName evidence="2">Uncharacterized protein</fullName>
    </submittedName>
</protein>
<organism evidence="2 3">
    <name type="scientific">Dacryopinax primogenitus (strain DJM 731)</name>
    <name type="common">Brown rot fungus</name>
    <dbReference type="NCBI Taxonomy" id="1858805"/>
    <lineage>
        <taxon>Eukaryota</taxon>
        <taxon>Fungi</taxon>
        <taxon>Dikarya</taxon>
        <taxon>Basidiomycota</taxon>
        <taxon>Agaricomycotina</taxon>
        <taxon>Dacrymycetes</taxon>
        <taxon>Dacrymycetales</taxon>
        <taxon>Dacrymycetaceae</taxon>
        <taxon>Dacryopinax</taxon>
    </lineage>
</organism>
<dbReference type="STRING" id="1858805.M5FRT8"/>
<keyword evidence="1" id="KW-0732">Signal</keyword>
<feature type="signal peptide" evidence="1">
    <location>
        <begin position="1"/>
        <end position="18"/>
    </location>
</feature>
<dbReference type="EMBL" id="JH795868">
    <property type="protein sequence ID" value="EJT99940.1"/>
    <property type="molecule type" value="Genomic_DNA"/>
</dbReference>